<dbReference type="InterPro" id="IPR020846">
    <property type="entry name" value="MFS_dom"/>
</dbReference>
<dbReference type="EMBL" id="JH992992">
    <property type="protein sequence ID" value="EKX46917.1"/>
    <property type="molecule type" value="Genomic_DNA"/>
</dbReference>
<dbReference type="InterPro" id="IPR036259">
    <property type="entry name" value="MFS_trans_sf"/>
</dbReference>
<dbReference type="EnsemblProtists" id="EKX46917">
    <property type="protein sequence ID" value="EKX46917"/>
    <property type="gene ID" value="GUITHDRAFT_107269"/>
</dbReference>
<accession>L1JF44</accession>
<feature type="transmembrane region" description="Helical" evidence="6">
    <location>
        <begin position="201"/>
        <end position="223"/>
    </location>
</feature>
<evidence type="ECO:0000256" key="3">
    <source>
        <dbReference type="ARBA" id="ARBA00022989"/>
    </source>
</evidence>
<dbReference type="InterPro" id="IPR001958">
    <property type="entry name" value="Tet-R_TetA/multi-R_MdtG-like"/>
</dbReference>
<feature type="transmembrane region" description="Helical" evidence="6">
    <location>
        <begin position="235"/>
        <end position="256"/>
    </location>
</feature>
<keyword evidence="2 6" id="KW-0812">Transmembrane</keyword>
<dbReference type="InterPro" id="IPR011701">
    <property type="entry name" value="MFS"/>
</dbReference>
<dbReference type="SUPFAM" id="SSF103473">
    <property type="entry name" value="MFS general substrate transporter"/>
    <property type="match status" value="1"/>
</dbReference>
<evidence type="ECO:0000256" key="2">
    <source>
        <dbReference type="ARBA" id="ARBA00022692"/>
    </source>
</evidence>
<reference evidence="10" key="2">
    <citation type="submission" date="2012-11" db="EMBL/GenBank/DDBJ databases">
        <authorList>
            <person name="Kuo A."/>
            <person name="Curtis B.A."/>
            <person name="Tanifuji G."/>
            <person name="Burki F."/>
            <person name="Gruber A."/>
            <person name="Irimia M."/>
            <person name="Maruyama S."/>
            <person name="Arias M.C."/>
            <person name="Ball S.G."/>
            <person name="Gile G.H."/>
            <person name="Hirakawa Y."/>
            <person name="Hopkins J.F."/>
            <person name="Rensing S.A."/>
            <person name="Schmutz J."/>
            <person name="Symeonidi A."/>
            <person name="Elias M."/>
            <person name="Eveleigh R.J."/>
            <person name="Herman E.K."/>
            <person name="Klute M.J."/>
            <person name="Nakayama T."/>
            <person name="Obornik M."/>
            <person name="Reyes-Prieto A."/>
            <person name="Armbrust E.V."/>
            <person name="Aves S.J."/>
            <person name="Beiko R.G."/>
            <person name="Coutinho P."/>
            <person name="Dacks J.B."/>
            <person name="Durnford D.G."/>
            <person name="Fast N.M."/>
            <person name="Green B.R."/>
            <person name="Grisdale C."/>
            <person name="Hempe F."/>
            <person name="Henrissat B."/>
            <person name="Hoppner M.P."/>
            <person name="Ishida K.-I."/>
            <person name="Kim E."/>
            <person name="Koreny L."/>
            <person name="Kroth P.G."/>
            <person name="Liu Y."/>
            <person name="Malik S.-B."/>
            <person name="Maier U.G."/>
            <person name="McRose D."/>
            <person name="Mock T."/>
            <person name="Neilson J.A."/>
            <person name="Onodera N.T."/>
            <person name="Poole A.M."/>
            <person name="Pritham E.J."/>
            <person name="Richards T.A."/>
            <person name="Rocap G."/>
            <person name="Roy S.W."/>
            <person name="Sarai C."/>
            <person name="Schaack S."/>
            <person name="Shirato S."/>
            <person name="Slamovits C.H."/>
            <person name="Spencer D.F."/>
            <person name="Suzuki S."/>
            <person name="Worden A.Z."/>
            <person name="Zauner S."/>
            <person name="Barry K."/>
            <person name="Bell C."/>
            <person name="Bharti A.K."/>
            <person name="Crow J.A."/>
            <person name="Grimwood J."/>
            <person name="Kramer R."/>
            <person name="Lindquist E."/>
            <person name="Lucas S."/>
            <person name="Salamov A."/>
            <person name="McFadden G.I."/>
            <person name="Lane C.E."/>
            <person name="Keeling P.J."/>
            <person name="Gray M.W."/>
            <person name="Grigoriev I.V."/>
            <person name="Archibald J.M."/>
        </authorList>
    </citation>
    <scope>NUCLEOTIDE SEQUENCE</scope>
    <source>
        <strain evidence="10">CCMP2712</strain>
    </source>
</reference>
<dbReference type="GO" id="GO:0005635">
    <property type="term" value="C:nuclear envelope"/>
    <property type="evidence" value="ECO:0007669"/>
    <property type="project" value="TreeGrafter"/>
</dbReference>
<dbReference type="GO" id="GO:0016020">
    <property type="term" value="C:membrane"/>
    <property type="evidence" value="ECO:0007669"/>
    <property type="project" value="UniProtKB-SubCell"/>
</dbReference>
<gene>
    <name evidence="8" type="ORF">GUITHDRAFT_107269</name>
</gene>
<feature type="transmembrane region" description="Helical" evidence="6">
    <location>
        <begin position="295"/>
        <end position="312"/>
    </location>
</feature>
<dbReference type="OrthoDB" id="440005at2759"/>
<dbReference type="PRINTS" id="PR01035">
    <property type="entry name" value="TCRTETA"/>
</dbReference>
<name>L1JF44_GUITC</name>
<dbReference type="PROSITE" id="PS50850">
    <property type="entry name" value="MFS"/>
    <property type="match status" value="1"/>
</dbReference>
<evidence type="ECO:0000256" key="6">
    <source>
        <dbReference type="SAM" id="Phobius"/>
    </source>
</evidence>
<dbReference type="PANTHER" id="PTHR24002:SF3">
    <property type="entry name" value="SOLUTE CARRIER FAMILY 22 MEMBER 18"/>
    <property type="match status" value="1"/>
</dbReference>
<evidence type="ECO:0000259" key="7">
    <source>
        <dbReference type="PROSITE" id="PS50850"/>
    </source>
</evidence>
<proteinExistence type="predicted"/>
<keyword evidence="10" id="KW-1185">Reference proteome</keyword>
<comment type="subcellular location">
    <subcellularLocation>
        <location evidence="1">Membrane</location>
        <topology evidence="1">Multi-pass membrane protein</topology>
    </subcellularLocation>
</comment>
<dbReference type="PANTHER" id="PTHR24002">
    <property type="entry name" value="SOLUTE CARRIER FAMILY 22 MEMBER 18"/>
    <property type="match status" value="1"/>
</dbReference>
<dbReference type="GeneID" id="17303566"/>
<feature type="region of interest" description="Disordered" evidence="5">
    <location>
        <begin position="167"/>
        <end position="193"/>
    </location>
</feature>
<dbReference type="OMA" id="EPCQLIA"/>
<organism evidence="8">
    <name type="scientific">Guillardia theta (strain CCMP2712)</name>
    <name type="common">Cryptophyte</name>
    <dbReference type="NCBI Taxonomy" id="905079"/>
    <lineage>
        <taxon>Eukaryota</taxon>
        <taxon>Cryptophyceae</taxon>
        <taxon>Pyrenomonadales</taxon>
        <taxon>Geminigeraceae</taxon>
        <taxon>Guillardia</taxon>
    </lineage>
</organism>
<evidence type="ECO:0000313" key="10">
    <source>
        <dbReference type="Proteomes" id="UP000011087"/>
    </source>
</evidence>
<dbReference type="Proteomes" id="UP000011087">
    <property type="component" value="Unassembled WGS sequence"/>
</dbReference>
<evidence type="ECO:0000313" key="8">
    <source>
        <dbReference type="EMBL" id="EKX46917.1"/>
    </source>
</evidence>
<keyword evidence="3 6" id="KW-1133">Transmembrane helix</keyword>
<dbReference type="KEGG" id="gtt:GUITHDRAFT_107269"/>
<dbReference type="AlphaFoldDB" id="L1JF44"/>
<evidence type="ECO:0000256" key="4">
    <source>
        <dbReference type="ARBA" id="ARBA00023136"/>
    </source>
</evidence>
<dbReference type="eggNOG" id="KOG2615">
    <property type="taxonomic scope" value="Eukaryota"/>
</dbReference>
<sequence>MMRTLLPFYAKKLQGGAFLVGSLEAAYGVGQVIGAAFLPRMSDTRGRKVVLIISFLGSAVGYSLAGIASSSWLLLVSRIPVGLSKQTVAVSRAMFADCVPRESLSPSLARLTSLMGMGYTIGPFLGGYLSDLYGDSVPAFVAVSLFAVLIPLSVLYLPETNPFVASGSKVEDSSEERQADMLDHKPYTSSDETKRQARRRLLLLTSILMLPELSVIAYSGAGLSTLVPSLGKGRTFLGVLNSTTAAIAALHSAFMIPYLSATLRIKDSCQAAFLSKQAPLEMQGETMGILDSASSLCRVVAPLLTGFLVEVVGKSSPYWMAAILCSVGLVLLSVCNDHQEQVKRKDE</sequence>
<dbReference type="RefSeq" id="XP_005833897.1">
    <property type="nucleotide sequence ID" value="XM_005833840.1"/>
</dbReference>
<evidence type="ECO:0000256" key="5">
    <source>
        <dbReference type="SAM" id="MobiDB-lite"/>
    </source>
</evidence>
<dbReference type="PaxDb" id="55529-EKX46917"/>
<feature type="compositionally biased region" description="Basic and acidic residues" evidence="5">
    <location>
        <begin position="169"/>
        <end position="193"/>
    </location>
</feature>
<feature type="transmembrane region" description="Helical" evidence="6">
    <location>
        <begin position="318"/>
        <end position="335"/>
    </location>
</feature>
<feature type="transmembrane region" description="Helical" evidence="6">
    <location>
        <begin position="49"/>
        <end position="75"/>
    </location>
</feature>
<dbReference type="HOGENOM" id="CLU_800350_0_0_1"/>
<dbReference type="Gene3D" id="1.20.1250.20">
    <property type="entry name" value="MFS general substrate transporter like domains"/>
    <property type="match status" value="1"/>
</dbReference>
<feature type="domain" description="Major facilitator superfamily (MFS) profile" evidence="7">
    <location>
        <begin position="1"/>
        <end position="347"/>
    </location>
</feature>
<reference evidence="9" key="3">
    <citation type="submission" date="2016-03" db="UniProtKB">
        <authorList>
            <consortium name="EnsemblProtists"/>
        </authorList>
    </citation>
    <scope>IDENTIFICATION</scope>
</reference>
<dbReference type="STRING" id="905079.L1JF44"/>
<dbReference type="Pfam" id="PF07690">
    <property type="entry name" value="MFS_1"/>
    <property type="match status" value="1"/>
</dbReference>
<keyword evidence="4 6" id="KW-0472">Membrane</keyword>
<evidence type="ECO:0000256" key="1">
    <source>
        <dbReference type="ARBA" id="ARBA00004141"/>
    </source>
</evidence>
<protein>
    <recommendedName>
        <fullName evidence="7">Major facilitator superfamily (MFS) profile domain-containing protein</fullName>
    </recommendedName>
</protein>
<feature type="transmembrane region" description="Helical" evidence="6">
    <location>
        <begin position="136"/>
        <end position="157"/>
    </location>
</feature>
<reference evidence="8 10" key="1">
    <citation type="journal article" date="2012" name="Nature">
        <title>Algal genomes reveal evolutionary mosaicism and the fate of nucleomorphs.</title>
        <authorList>
            <consortium name="DOE Joint Genome Institute"/>
            <person name="Curtis B.A."/>
            <person name="Tanifuji G."/>
            <person name="Burki F."/>
            <person name="Gruber A."/>
            <person name="Irimia M."/>
            <person name="Maruyama S."/>
            <person name="Arias M.C."/>
            <person name="Ball S.G."/>
            <person name="Gile G.H."/>
            <person name="Hirakawa Y."/>
            <person name="Hopkins J.F."/>
            <person name="Kuo A."/>
            <person name="Rensing S.A."/>
            <person name="Schmutz J."/>
            <person name="Symeonidi A."/>
            <person name="Elias M."/>
            <person name="Eveleigh R.J."/>
            <person name="Herman E.K."/>
            <person name="Klute M.J."/>
            <person name="Nakayama T."/>
            <person name="Obornik M."/>
            <person name="Reyes-Prieto A."/>
            <person name="Armbrust E.V."/>
            <person name="Aves S.J."/>
            <person name="Beiko R.G."/>
            <person name="Coutinho P."/>
            <person name="Dacks J.B."/>
            <person name="Durnford D.G."/>
            <person name="Fast N.M."/>
            <person name="Green B.R."/>
            <person name="Grisdale C.J."/>
            <person name="Hempel F."/>
            <person name="Henrissat B."/>
            <person name="Hoppner M.P."/>
            <person name="Ishida K."/>
            <person name="Kim E."/>
            <person name="Koreny L."/>
            <person name="Kroth P.G."/>
            <person name="Liu Y."/>
            <person name="Malik S.B."/>
            <person name="Maier U.G."/>
            <person name="McRose D."/>
            <person name="Mock T."/>
            <person name="Neilson J.A."/>
            <person name="Onodera N.T."/>
            <person name="Poole A.M."/>
            <person name="Pritham E.J."/>
            <person name="Richards T.A."/>
            <person name="Rocap G."/>
            <person name="Roy S.W."/>
            <person name="Sarai C."/>
            <person name="Schaack S."/>
            <person name="Shirato S."/>
            <person name="Slamovits C.H."/>
            <person name="Spencer D.F."/>
            <person name="Suzuki S."/>
            <person name="Worden A.Z."/>
            <person name="Zauner S."/>
            <person name="Barry K."/>
            <person name="Bell C."/>
            <person name="Bharti A.K."/>
            <person name="Crow J.A."/>
            <person name="Grimwood J."/>
            <person name="Kramer R."/>
            <person name="Lindquist E."/>
            <person name="Lucas S."/>
            <person name="Salamov A."/>
            <person name="McFadden G.I."/>
            <person name="Lane C.E."/>
            <person name="Keeling P.J."/>
            <person name="Gray M.W."/>
            <person name="Grigoriev I.V."/>
            <person name="Archibald J.M."/>
        </authorList>
    </citation>
    <scope>NUCLEOTIDE SEQUENCE</scope>
    <source>
        <strain evidence="8 10">CCMP2712</strain>
    </source>
</reference>
<dbReference type="GO" id="GO:0022857">
    <property type="term" value="F:transmembrane transporter activity"/>
    <property type="evidence" value="ECO:0007669"/>
    <property type="project" value="InterPro"/>
</dbReference>
<evidence type="ECO:0000313" key="9">
    <source>
        <dbReference type="EnsemblProtists" id="EKX46917"/>
    </source>
</evidence>